<evidence type="ECO:0000313" key="2">
    <source>
        <dbReference type="EMBL" id="EXL00169.1"/>
    </source>
</evidence>
<evidence type="ECO:0000256" key="1">
    <source>
        <dbReference type="SAM" id="MobiDB-lite"/>
    </source>
</evidence>
<feature type="compositionally biased region" description="Low complexity" evidence="1">
    <location>
        <begin position="13"/>
        <end position="23"/>
    </location>
</feature>
<dbReference type="eggNOG" id="ENOG502SZS1">
    <property type="taxonomic scope" value="Eukaryota"/>
</dbReference>
<feature type="region of interest" description="Disordered" evidence="1">
    <location>
        <begin position="1"/>
        <end position="23"/>
    </location>
</feature>
<protein>
    <submittedName>
        <fullName evidence="2">Uncharacterized protein</fullName>
    </submittedName>
</protein>
<organism evidence="2 3">
    <name type="scientific">Fusarium oxysporum f. sp. raphani 54005</name>
    <dbReference type="NCBI Taxonomy" id="1089458"/>
    <lineage>
        <taxon>Eukaryota</taxon>
        <taxon>Fungi</taxon>
        <taxon>Dikarya</taxon>
        <taxon>Ascomycota</taxon>
        <taxon>Pezizomycotina</taxon>
        <taxon>Sordariomycetes</taxon>
        <taxon>Hypocreomycetidae</taxon>
        <taxon>Hypocreales</taxon>
        <taxon>Nectriaceae</taxon>
        <taxon>Fusarium</taxon>
        <taxon>Fusarium oxysporum species complex</taxon>
    </lineage>
</organism>
<reference evidence="2 3" key="1">
    <citation type="submission" date="2011-11" db="EMBL/GenBank/DDBJ databases">
        <title>The Genome Sequence of Fusarium oxysporum PHW815.</title>
        <authorList>
            <consortium name="The Broad Institute Genome Sequencing Platform"/>
            <person name="Ma L.-J."/>
            <person name="Gale L.R."/>
            <person name="Schwartz D.C."/>
            <person name="Zhou S."/>
            <person name="Corby-Kistler H."/>
            <person name="Young S.K."/>
            <person name="Zeng Q."/>
            <person name="Gargeya S."/>
            <person name="Fitzgerald M."/>
            <person name="Haas B."/>
            <person name="Abouelleil A."/>
            <person name="Alvarado L."/>
            <person name="Arachchi H.M."/>
            <person name="Berlin A."/>
            <person name="Brown A."/>
            <person name="Chapman S.B."/>
            <person name="Chen Z."/>
            <person name="Dunbar C."/>
            <person name="Freedman E."/>
            <person name="Gearin G."/>
            <person name="Goldberg J."/>
            <person name="Griggs A."/>
            <person name="Gujja S."/>
            <person name="Heiman D."/>
            <person name="Howarth C."/>
            <person name="Larson L."/>
            <person name="Lui A."/>
            <person name="MacDonald P.J.P."/>
            <person name="Montmayeur A."/>
            <person name="Murphy C."/>
            <person name="Neiman D."/>
            <person name="Pearson M."/>
            <person name="Priest M."/>
            <person name="Roberts A."/>
            <person name="Saif S."/>
            <person name="Shea T."/>
            <person name="Shenoy N."/>
            <person name="Sisk P."/>
            <person name="Stolte C."/>
            <person name="Sykes S."/>
            <person name="Wortman J."/>
            <person name="Nusbaum C."/>
            <person name="Birren B."/>
        </authorList>
    </citation>
    <scope>NUCLEOTIDE SEQUENCE [LARGE SCALE GENOMIC DNA]</scope>
    <source>
        <strain evidence="2 3">54005</strain>
    </source>
</reference>
<dbReference type="AlphaFoldDB" id="X0D9F3"/>
<evidence type="ECO:0000313" key="3">
    <source>
        <dbReference type="Proteomes" id="UP000030663"/>
    </source>
</evidence>
<keyword evidence="3" id="KW-1185">Reference proteome</keyword>
<dbReference type="EMBL" id="JH658362">
    <property type="protein sequence ID" value="EXL00169.1"/>
    <property type="molecule type" value="Genomic_DNA"/>
</dbReference>
<name>X0D9F3_FUSOX</name>
<gene>
    <name evidence="2" type="ORF">FOQG_00442</name>
</gene>
<accession>X0D9F3</accession>
<dbReference type="Proteomes" id="UP000030663">
    <property type="component" value="Unassembled WGS sequence"/>
</dbReference>
<sequence length="102" mass="11311">MAPSDTNNRATKPPASGSSSGDADLAQAYRDLARYTIPKFNVILQFIPHSLSHDLSFPSTVFPLSHFCFTHSPCHHLPSNHLNCFRPTFWSDPACNEKLLGL</sequence>
<proteinExistence type="predicted"/>
<dbReference type="HOGENOM" id="CLU_2277593_0_0_1"/>
<feature type="compositionally biased region" description="Polar residues" evidence="1">
    <location>
        <begin position="1"/>
        <end position="10"/>
    </location>
</feature>
<dbReference type="OrthoDB" id="5398685at2759"/>